<reference evidence="1 2" key="1">
    <citation type="submission" date="2019-01" db="EMBL/GenBank/DDBJ databases">
        <title>Draft genome sequences of Candidatus Mycoplasma haemohominis SWG34-3 identified from a patient with pyrexia, anemia and liver dysfunction.</title>
        <authorList>
            <person name="Sekizuka T."/>
            <person name="Hattori N."/>
            <person name="Katano H."/>
            <person name="Takuma T."/>
            <person name="Ito T."/>
            <person name="Arai N."/>
            <person name="Yanai R."/>
            <person name="Ishii S."/>
            <person name="Miura Y."/>
            <person name="Tokunaga T."/>
            <person name="Watanabe H."/>
            <person name="Nomura N."/>
            <person name="Eguchi J."/>
            <person name="Arai T."/>
            <person name="Hasegawa H."/>
            <person name="Nakamaki T."/>
            <person name="Wakita T."/>
            <person name="Niki Y."/>
            <person name="Kuroda M."/>
        </authorList>
    </citation>
    <scope>NUCLEOTIDE SEQUENCE [LARGE SCALE GENOMIC DNA]</scope>
    <source>
        <strain evidence="1">SWG34-3</strain>
    </source>
</reference>
<dbReference type="RefSeq" id="WP_216083587.1">
    <property type="nucleotide sequence ID" value="NZ_CACTIB010000031.1"/>
</dbReference>
<dbReference type="Proteomes" id="UP000324831">
    <property type="component" value="Unassembled WGS sequence"/>
</dbReference>
<gene>
    <name evidence="1" type="ORF">MHSWG343_05230</name>
</gene>
<organism evidence="1 2">
    <name type="scientific">Candidatus Mycoplasma haematohominis</name>
    <dbReference type="NCBI Taxonomy" id="1494318"/>
    <lineage>
        <taxon>Bacteria</taxon>
        <taxon>Bacillati</taxon>
        <taxon>Mycoplasmatota</taxon>
        <taxon>Mollicutes</taxon>
        <taxon>Mycoplasmataceae</taxon>
        <taxon>Mycoplasma</taxon>
    </lineage>
</organism>
<proteinExistence type="predicted"/>
<accession>A0A478FT15</accession>
<protein>
    <submittedName>
        <fullName evidence="1">Uncharacterized protein</fullName>
    </submittedName>
</protein>
<dbReference type="EMBL" id="BIMN01000002">
    <property type="protein sequence ID" value="GCE63526.1"/>
    <property type="molecule type" value="Genomic_DNA"/>
</dbReference>
<dbReference type="AlphaFoldDB" id="A0A478FT15"/>
<sequence>MDPTKLAVGSGIAVVAVGGGLGAKFAVDARTPSSLKNNGEYSGTGDKSKYGYKNADKLMSTLAVRNNFFWEERVLDLAKQEPINLSTGGFFGTSFNEKITAYKTEKGNSTSNETTIKEKLDEAVKDLKEKCKSKYDDVSTSMTSGDDAKWREFWELCSVSKQVPSNLEDTFSVKA</sequence>
<name>A0A478FT15_9MOLU</name>
<comment type="caution">
    <text evidence="1">The sequence shown here is derived from an EMBL/GenBank/DDBJ whole genome shotgun (WGS) entry which is preliminary data.</text>
</comment>
<evidence type="ECO:0000313" key="1">
    <source>
        <dbReference type="EMBL" id="GCE63526.1"/>
    </source>
</evidence>
<evidence type="ECO:0000313" key="2">
    <source>
        <dbReference type="Proteomes" id="UP000324831"/>
    </source>
</evidence>